<proteinExistence type="inferred from homology"/>
<dbReference type="Gene3D" id="3.40.50.720">
    <property type="entry name" value="NAD(P)-binding Rossmann-like Domain"/>
    <property type="match status" value="1"/>
</dbReference>
<evidence type="ECO:0000256" key="1">
    <source>
        <dbReference type="ARBA" id="ARBA00006328"/>
    </source>
</evidence>
<dbReference type="PANTHER" id="PTHR42748">
    <property type="entry name" value="NITROGEN METABOLITE REPRESSION PROTEIN NMRA FAMILY MEMBER"/>
    <property type="match status" value="1"/>
</dbReference>
<reference evidence="4" key="1">
    <citation type="submission" date="2019-04" db="EMBL/GenBank/DDBJ databases">
        <title>Friends and foes A comparative genomics study of 23 Aspergillus species from section Flavi.</title>
        <authorList>
            <consortium name="DOE Joint Genome Institute"/>
            <person name="Kjaerbolling I."/>
            <person name="Vesth T."/>
            <person name="Frisvad J.C."/>
            <person name="Nybo J.L."/>
            <person name="Theobald S."/>
            <person name="Kildgaard S."/>
            <person name="Isbrandt T."/>
            <person name="Kuo A."/>
            <person name="Sato A."/>
            <person name="Lyhne E.K."/>
            <person name="Kogle M.E."/>
            <person name="Wiebenga A."/>
            <person name="Kun R.S."/>
            <person name="Lubbers R.J."/>
            <person name="Makela M.R."/>
            <person name="Barry K."/>
            <person name="Chovatia M."/>
            <person name="Clum A."/>
            <person name="Daum C."/>
            <person name="Haridas S."/>
            <person name="He G."/>
            <person name="LaButti K."/>
            <person name="Lipzen A."/>
            <person name="Mondo S."/>
            <person name="Riley R."/>
            <person name="Salamov A."/>
            <person name="Simmons B.A."/>
            <person name="Magnuson J.K."/>
            <person name="Henrissat B."/>
            <person name="Mortensen U.H."/>
            <person name="Larsen T.O."/>
            <person name="Devries R.P."/>
            <person name="Grigoriev I.V."/>
            <person name="Machida M."/>
            <person name="Baker S.E."/>
            <person name="Andersen M.R."/>
        </authorList>
    </citation>
    <scope>NUCLEOTIDE SEQUENCE</scope>
    <source>
        <strain evidence="4">CBS 117612</strain>
    </source>
</reference>
<dbReference type="Pfam" id="PF05368">
    <property type="entry name" value="NmrA"/>
    <property type="match status" value="1"/>
</dbReference>
<dbReference type="AlphaFoldDB" id="A0A5N6Y5G0"/>
<dbReference type="InterPro" id="IPR008030">
    <property type="entry name" value="NmrA-like"/>
</dbReference>
<keyword evidence="2" id="KW-0521">NADP</keyword>
<feature type="domain" description="NmrA-like" evidence="3">
    <location>
        <begin position="32"/>
        <end position="306"/>
    </location>
</feature>
<dbReference type="InterPro" id="IPR051164">
    <property type="entry name" value="NmrA-like_oxidored"/>
</dbReference>
<comment type="similarity">
    <text evidence="1">Belongs to the NmrA-type oxidoreductase family.</text>
</comment>
<organism evidence="4">
    <name type="scientific">Aspergillus arachidicola</name>
    <dbReference type="NCBI Taxonomy" id="656916"/>
    <lineage>
        <taxon>Eukaryota</taxon>
        <taxon>Fungi</taxon>
        <taxon>Dikarya</taxon>
        <taxon>Ascomycota</taxon>
        <taxon>Pezizomycotina</taxon>
        <taxon>Eurotiomycetes</taxon>
        <taxon>Eurotiomycetidae</taxon>
        <taxon>Eurotiales</taxon>
        <taxon>Aspergillaceae</taxon>
        <taxon>Aspergillus</taxon>
        <taxon>Aspergillus subgen. Circumdati</taxon>
    </lineage>
</organism>
<dbReference type="Gene3D" id="3.90.25.10">
    <property type="entry name" value="UDP-galactose 4-epimerase, domain 1"/>
    <property type="match status" value="1"/>
</dbReference>
<dbReference type="PANTHER" id="PTHR42748:SF28">
    <property type="entry name" value="NMRA-LIKE DOMAIN-CONTAINING PROTEIN"/>
    <property type="match status" value="1"/>
</dbReference>
<dbReference type="EMBL" id="ML737146">
    <property type="protein sequence ID" value="KAE8340684.1"/>
    <property type="molecule type" value="Genomic_DNA"/>
</dbReference>
<dbReference type="Proteomes" id="UP000325558">
    <property type="component" value="Unassembled WGS sequence"/>
</dbReference>
<evidence type="ECO:0000313" key="4">
    <source>
        <dbReference type="EMBL" id="KAE8340684.1"/>
    </source>
</evidence>
<evidence type="ECO:0000259" key="3">
    <source>
        <dbReference type="Pfam" id="PF05368"/>
    </source>
</evidence>
<evidence type="ECO:0000256" key="2">
    <source>
        <dbReference type="ARBA" id="ARBA00022857"/>
    </source>
</evidence>
<dbReference type="CDD" id="cd05251">
    <property type="entry name" value="NmrA_like_SDR_a"/>
    <property type="match status" value="1"/>
</dbReference>
<dbReference type="InterPro" id="IPR036291">
    <property type="entry name" value="NAD(P)-bd_dom_sf"/>
</dbReference>
<dbReference type="SUPFAM" id="SSF51735">
    <property type="entry name" value="NAD(P)-binding Rossmann-fold domains"/>
    <property type="match status" value="1"/>
</dbReference>
<sequence>MFWDIQHQNLSRDPISYNRPSDRPVVQRVSMSLICVVGATGTQGGSVCRELVKMQSWKVRGLCRNTQSANAKELQALGVEMVSADLDSPETLVNAFKGAVAIFATGYFWHFVPQMSLQAAGEAELKQLINVANAAAKIPTLQHLVLSVLPHCDKISGGKLPCTHLDCKALASEYVKRELPHLAAKTTYLWVGFYFENFLAQENGLMRPQPFFGKYLLALPSKPNGVVPIAGLVSKNVGIAVRGILASGSRVFRKYVPLVTNYVTMTDIVAAWSEVTGETAAFAEIEDSEYAKLFGPFGTEMALQFRFSEAFPNWLSLFPTETSSLRDIGVESELVGFHDGLQQFRAQLIL</sequence>
<dbReference type="GO" id="GO:0005634">
    <property type="term" value="C:nucleus"/>
    <property type="evidence" value="ECO:0007669"/>
    <property type="project" value="TreeGrafter"/>
</dbReference>
<dbReference type="OrthoDB" id="3358371at2759"/>
<protein>
    <recommendedName>
        <fullName evidence="3">NmrA-like domain-containing protein</fullName>
    </recommendedName>
</protein>
<name>A0A5N6Y5G0_9EURO</name>
<accession>A0A5N6Y5G0</accession>
<gene>
    <name evidence="4" type="ORF">BDV24DRAFT_133631</name>
</gene>